<evidence type="ECO:0000259" key="6">
    <source>
        <dbReference type="PROSITE" id="PS51078"/>
    </source>
</evidence>
<dbReference type="PANTHER" id="PTHR30136">
    <property type="entry name" value="HELIX-TURN-HELIX TRANSCRIPTIONAL REGULATOR, ICLR FAMILY"/>
    <property type="match status" value="1"/>
</dbReference>
<dbReference type="EMBL" id="BAAAYV010000012">
    <property type="protein sequence ID" value="GAA3661861.1"/>
    <property type="molecule type" value="Genomic_DNA"/>
</dbReference>
<name>A0ABP7BKX2_9MICO</name>
<protein>
    <submittedName>
        <fullName evidence="7">IclR family transcriptional regulator</fullName>
    </submittedName>
</protein>
<dbReference type="SUPFAM" id="SSF46785">
    <property type="entry name" value="Winged helix' DNA-binding domain"/>
    <property type="match status" value="1"/>
</dbReference>
<dbReference type="PANTHER" id="PTHR30136:SF24">
    <property type="entry name" value="HTH-TYPE TRANSCRIPTIONAL REPRESSOR ALLR"/>
    <property type="match status" value="1"/>
</dbReference>
<evidence type="ECO:0000256" key="3">
    <source>
        <dbReference type="ARBA" id="ARBA00023163"/>
    </source>
</evidence>
<sequence length="275" mass="29907">MLKMHEMTDADPEPGGGSAGAAPAGGAAAKPEVPRSIDRALSVIDTFRHDRTRQTLSEISRHAGLPIATTHRIVDRLTAWGALERERDGRYHVGLRLWEVSTLAPRSMALSRVARPFMHDLYEITHYSVHLAIREGLEVVFVERFHSPKQVLHRGRVGGRLPMYMSATGKVLLAYAPPAEREETIRALADADDALPSLDEVHHELAQVHAQGFATSGPELNPEYRAVAAPIIAPGGAVIASLSLVVRYEDTAERDAVHLVRVAAGGISRALAGRR</sequence>
<evidence type="ECO:0000256" key="1">
    <source>
        <dbReference type="ARBA" id="ARBA00023015"/>
    </source>
</evidence>
<evidence type="ECO:0000313" key="7">
    <source>
        <dbReference type="EMBL" id="GAA3661861.1"/>
    </source>
</evidence>
<dbReference type="InterPro" id="IPR050707">
    <property type="entry name" value="HTH_MetabolicPath_Reg"/>
</dbReference>
<keyword evidence="3" id="KW-0804">Transcription</keyword>
<keyword evidence="1" id="KW-0805">Transcription regulation</keyword>
<evidence type="ECO:0000256" key="2">
    <source>
        <dbReference type="ARBA" id="ARBA00023125"/>
    </source>
</evidence>
<feature type="domain" description="HTH iclR-type" evidence="5">
    <location>
        <begin position="34"/>
        <end position="95"/>
    </location>
</feature>
<gene>
    <name evidence="7" type="ORF">GCM10022202_24130</name>
</gene>
<keyword evidence="2" id="KW-0238">DNA-binding</keyword>
<feature type="compositionally biased region" description="Low complexity" evidence="4">
    <location>
        <begin position="20"/>
        <end position="29"/>
    </location>
</feature>
<dbReference type="SUPFAM" id="SSF55781">
    <property type="entry name" value="GAF domain-like"/>
    <property type="match status" value="1"/>
</dbReference>
<evidence type="ECO:0000313" key="8">
    <source>
        <dbReference type="Proteomes" id="UP001410795"/>
    </source>
</evidence>
<dbReference type="InterPro" id="IPR036390">
    <property type="entry name" value="WH_DNA-bd_sf"/>
</dbReference>
<dbReference type="InterPro" id="IPR005471">
    <property type="entry name" value="Tscrpt_reg_IclR_N"/>
</dbReference>
<dbReference type="InterPro" id="IPR014757">
    <property type="entry name" value="Tscrpt_reg_IclR_C"/>
</dbReference>
<accession>A0ABP7BKX2</accession>
<evidence type="ECO:0000256" key="4">
    <source>
        <dbReference type="SAM" id="MobiDB-lite"/>
    </source>
</evidence>
<reference evidence="8" key="1">
    <citation type="journal article" date="2019" name="Int. J. Syst. Evol. Microbiol.">
        <title>The Global Catalogue of Microorganisms (GCM) 10K type strain sequencing project: providing services to taxonomists for standard genome sequencing and annotation.</title>
        <authorList>
            <consortium name="The Broad Institute Genomics Platform"/>
            <consortium name="The Broad Institute Genome Sequencing Center for Infectious Disease"/>
            <person name="Wu L."/>
            <person name="Ma J."/>
        </authorList>
    </citation>
    <scope>NUCLEOTIDE SEQUENCE [LARGE SCALE GENOMIC DNA]</scope>
    <source>
        <strain evidence="8">JCM 16546</strain>
    </source>
</reference>
<keyword evidence="8" id="KW-1185">Reference proteome</keyword>
<dbReference type="Proteomes" id="UP001410795">
    <property type="component" value="Unassembled WGS sequence"/>
</dbReference>
<dbReference type="Gene3D" id="3.30.450.40">
    <property type="match status" value="1"/>
</dbReference>
<evidence type="ECO:0000259" key="5">
    <source>
        <dbReference type="PROSITE" id="PS51077"/>
    </source>
</evidence>
<organism evidence="7 8">
    <name type="scientific">Microbacterium marinilacus</name>
    <dbReference type="NCBI Taxonomy" id="415209"/>
    <lineage>
        <taxon>Bacteria</taxon>
        <taxon>Bacillati</taxon>
        <taxon>Actinomycetota</taxon>
        <taxon>Actinomycetes</taxon>
        <taxon>Micrococcales</taxon>
        <taxon>Microbacteriaceae</taxon>
        <taxon>Microbacterium</taxon>
    </lineage>
</organism>
<dbReference type="Pfam" id="PF09339">
    <property type="entry name" value="HTH_IclR"/>
    <property type="match status" value="1"/>
</dbReference>
<dbReference type="SMART" id="SM00346">
    <property type="entry name" value="HTH_ICLR"/>
    <property type="match status" value="1"/>
</dbReference>
<dbReference type="PROSITE" id="PS51077">
    <property type="entry name" value="HTH_ICLR"/>
    <property type="match status" value="1"/>
</dbReference>
<dbReference type="Pfam" id="PF01614">
    <property type="entry name" value="IclR_C"/>
    <property type="match status" value="1"/>
</dbReference>
<comment type="caution">
    <text evidence="7">The sequence shown here is derived from an EMBL/GenBank/DDBJ whole genome shotgun (WGS) entry which is preliminary data.</text>
</comment>
<dbReference type="InterPro" id="IPR029016">
    <property type="entry name" value="GAF-like_dom_sf"/>
</dbReference>
<dbReference type="InterPro" id="IPR036388">
    <property type="entry name" value="WH-like_DNA-bd_sf"/>
</dbReference>
<dbReference type="PROSITE" id="PS51078">
    <property type="entry name" value="ICLR_ED"/>
    <property type="match status" value="1"/>
</dbReference>
<dbReference type="Gene3D" id="1.10.10.10">
    <property type="entry name" value="Winged helix-like DNA-binding domain superfamily/Winged helix DNA-binding domain"/>
    <property type="match status" value="1"/>
</dbReference>
<feature type="region of interest" description="Disordered" evidence="4">
    <location>
        <begin position="1"/>
        <end position="33"/>
    </location>
</feature>
<feature type="domain" description="IclR-ED" evidence="6">
    <location>
        <begin position="96"/>
        <end position="273"/>
    </location>
</feature>
<dbReference type="RefSeq" id="WP_344779192.1">
    <property type="nucleotide sequence ID" value="NZ_BAAAYV010000012.1"/>
</dbReference>
<proteinExistence type="predicted"/>